<name>A0AAN5Z3A4_FUSAU</name>
<organism evidence="1 2">
    <name type="scientific">Fusarium austroamericanum</name>
    <dbReference type="NCBI Taxonomy" id="282268"/>
    <lineage>
        <taxon>Eukaryota</taxon>
        <taxon>Fungi</taxon>
        <taxon>Dikarya</taxon>
        <taxon>Ascomycota</taxon>
        <taxon>Pezizomycotina</taxon>
        <taxon>Sordariomycetes</taxon>
        <taxon>Hypocreomycetidae</taxon>
        <taxon>Hypocreales</taxon>
        <taxon>Nectriaceae</taxon>
        <taxon>Fusarium</taxon>
    </lineage>
</organism>
<evidence type="ECO:0000313" key="1">
    <source>
        <dbReference type="EMBL" id="KAF5230861.1"/>
    </source>
</evidence>
<evidence type="ECO:0000313" key="2">
    <source>
        <dbReference type="Proteomes" id="UP000537989"/>
    </source>
</evidence>
<protein>
    <submittedName>
        <fullName evidence="1">Uncharacterized protein</fullName>
    </submittedName>
</protein>
<proteinExistence type="predicted"/>
<dbReference type="AlphaFoldDB" id="A0AAN5Z3A4"/>
<gene>
    <name evidence="1" type="ORF">FAUST_9595</name>
</gene>
<dbReference type="Proteomes" id="UP000537989">
    <property type="component" value="Unassembled WGS sequence"/>
</dbReference>
<dbReference type="EMBL" id="JAAMOD010000329">
    <property type="protein sequence ID" value="KAF5230861.1"/>
    <property type="molecule type" value="Genomic_DNA"/>
</dbReference>
<comment type="caution">
    <text evidence="1">The sequence shown here is derived from an EMBL/GenBank/DDBJ whole genome shotgun (WGS) entry which is preliminary data.</text>
</comment>
<sequence length="119" mass="13354">MDKPGYDYIDTYIQVGSPRLRIPRGLDGFFLLQQSQFDPDNIGTMLSGFKPDNVRVSYFLFAEVEFRAVAANDLGNYSLVIWSGNRVIINCAIGSENDVEPGNGDIFPGFDFNTFFHEA</sequence>
<accession>A0AAN5Z3A4</accession>
<reference evidence="1 2" key="1">
    <citation type="submission" date="2020-02" db="EMBL/GenBank/DDBJ databases">
        <title>Identification and distribution of gene clusters putatively required for synthesis of sphingolipid metabolism inhibitors in phylogenetically diverse species of the filamentous fungus Fusarium.</title>
        <authorList>
            <person name="Kim H.-S."/>
            <person name="Busman M."/>
            <person name="Brown D.W."/>
            <person name="Divon H."/>
            <person name="Uhlig S."/>
            <person name="Proctor R.H."/>
        </authorList>
    </citation>
    <scope>NUCLEOTIDE SEQUENCE [LARGE SCALE GENOMIC DNA]</scope>
    <source>
        <strain evidence="1 2">NRRL 2903</strain>
    </source>
</reference>
<keyword evidence="2" id="KW-1185">Reference proteome</keyword>